<evidence type="ECO:0000313" key="16">
    <source>
        <dbReference type="EMBL" id="ODG91049.1"/>
    </source>
</evidence>
<evidence type="ECO:0000256" key="13">
    <source>
        <dbReference type="ARBA" id="ARBA00038058"/>
    </source>
</evidence>
<evidence type="ECO:0000256" key="7">
    <source>
        <dbReference type="ARBA" id="ARBA00022840"/>
    </source>
</evidence>
<keyword evidence="12" id="KW-0413">Isomerase</keyword>
<dbReference type="Proteomes" id="UP000094580">
    <property type="component" value="Unassembled WGS sequence"/>
</dbReference>
<keyword evidence="2" id="KW-0479">Metal-binding</keyword>
<dbReference type="SUPFAM" id="SSF52540">
    <property type="entry name" value="P-loop containing nucleoside triphosphate hydrolases"/>
    <property type="match status" value="2"/>
</dbReference>
<evidence type="ECO:0000256" key="5">
    <source>
        <dbReference type="ARBA" id="ARBA00022801"/>
    </source>
</evidence>
<dbReference type="PANTHER" id="PTHR11472">
    <property type="entry name" value="DNA REPAIR DEAD HELICASE RAD3/XP-D SUBFAMILY MEMBER"/>
    <property type="match status" value="1"/>
</dbReference>
<dbReference type="InterPro" id="IPR014013">
    <property type="entry name" value="Helic_SF1/SF2_ATP-bd_DinG/Rad3"/>
</dbReference>
<dbReference type="Gene3D" id="1.10.275.30">
    <property type="match status" value="1"/>
</dbReference>
<keyword evidence="1" id="KW-0004">4Fe-4S</keyword>
<protein>
    <submittedName>
        <fullName evidence="16">ATP-dependent helicase</fullName>
    </submittedName>
</protein>
<comment type="similarity">
    <text evidence="13">Belongs to the helicase family. DinG subfamily.</text>
</comment>
<evidence type="ECO:0000256" key="6">
    <source>
        <dbReference type="ARBA" id="ARBA00022806"/>
    </source>
</evidence>
<dbReference type="InterPro" id="IPR027417">
    <property type="entry name" value="P-loop_NTPase"/>
</dbReference>
<accession>A0ABX2ZRE7</accession>
<evidence type="ECO:0000256" key="12">
    <source>
        <dbReference type="ARBA" id="ARBA00023235"/>
    </source>
</evidence>
<keyword evidence="14" id="KW-0175">Coiled coil</keyword>
<organism evidence="16 17">
    <name type="scientific">Gottfriedia luciferensis</name>
    <dbReference type="NCBI Taxonomy" id="178774"/>
    <lineage>
        <taxon>Bacteria</taxon>
        <taxon>Bacillati</taxon>
        <taxon>Bacillota</taxon>
        <taxon>Bacilli</taxon>
        <taxon>Bacillales</taxon>
        <taxon>Bacillaceae</taxon>
        <taxon>Gottfriedia</taxon>
    </lineage>
</organism>
<keyword evidence="11" id="KW-0234">DNA repair</keyword>
<proteinExistence type="inferred from homology"/>
<dbReference type="InterPro" id="IPR006555">
    <property type="entry name" value="ATP-dep_Helicase_C"/>
</dbReference>
<dbReference type="GO" id="GO:0004386">
    <property type="term" value="F:helicase activity"/>
    <property type="evidence" value="ECO:0007669"/>
    <property type="project" value="UniProtKB-KW"/>
</dbReference>
<dbReference type="SMART" id="SM00488">
    <property type="entry name" value="DEXDc2"/>
    <property type="match status" value="1"/>
</dbReference>
<keyword evidence="4" id="KW-0227">DNA damage</keyword>
<evidence type="ECO:0000256" key="2">
    <source>
        <dbReference type="ARBA" id="ARBA00022723"/>
    </source>
</evidence>
<dbReference type="InterPro" id="IPR045028">
    <property type="entry name" value="DinG/Rad3-like"/>
</dbReference>
<dbReference type="EMBL" id="MDKC01000032">
    <property type="protein sequence ID" value="ODG91049.1"/>
    <property type="molecule type" value="Genomic_DNA"/>
</dbReference>
<dbReference type="InterPro" id="IPR011604">
    <property type="entry name" value="PDDEXK-like_dom_sf"/>
</dbReference>
<dbReference type="PANTHER" id="PTHR11472:SF34">
    <property type="entry name" value="REGULATOR OF TELOMERE ELONGATION HELICASE 1"/>
    <property type="match status" value="1"/>
</dbReference>
<evidence type="ECO:0000256" key="3">
    <source>
        <dbReference type="ARBA" id="ARBA00022741"/>
    </source>
</evidence>
<dbReference type="InterPro" id="IPR006554">
    <property type="entry name" value="Helicase-like_DEXD_c2"/>
</dbReference>
<evidence type="ECO:0000256" key="11">
    <source>
        <dbReference type="ARBA" id="ARBA00023204"/>
    </source>
</evidence>
<keyword evidence="3" id="KW-0547">Nucleotide-binding</keyword>
<dbReference type="SMART" id="SM00491">
    <property type="entry name" value="HELICc2"/>
    <property type="match status" value="1"/>
</dbReference>
<evidence type="ECO:0000256" key="8">
    <source>
        <dbReference type="ARBA" id="ARBA00023004"/>
    </source>
</evidence>
<comment type="caution">
    <text evidence="16">The sequence shown here is derived from an EMBL/GenBank/DDBJ whole genome shotgun (WGS) entry which is preliminary data.</text>
</comment>
<evidence type="ECO:0000256" key="14">
    <source>
        <dbReference type="SAM" id="Coils"/>
    </source>
</evidence>
<dbReference type="InterPro" id="IPR010614">
    <property type="entry name" value="RAD3-like_helicase_DEAD"/>
</dbReference>
<name>A0ABX2ZRE7_9BACI</name>
<evidence type="ECO:0000256" key="4">
    <source>
        <dbReference type="ARBA" id="ARBA00022763"/>
    </source>
</evidence>
<dbReference type="Gene3D" id="3.90.320.10">
    <property type="match status" value="1"/>
</dbReference>
<dbReference type="Pfam" id="PF06733">
    <property type="entry name" value="DEAD_2"/>
    <property type="match status" value="1"/>
</dbReference>
<keyword evidence="10" id="KW-0238">DNA-binding</keyword>
<evidence type="ECO:0000259" key="15">
    <source>
        <dbReference type="PROSITE" id="PS51193"/>
    </source>
</evidence>
<keyword evidence="17" id="KW-1185">Reference proteome</keyword>
<keyword evidence="8" id="KW-0408">Iron</keyword>
<evidence type="ECO:0000313" key="17">
    <source>
        <dbReference type="Proteomes" id="UP000094580"/>
    </source>
</evidence>
<dbReference type="RefSeq" id="WP_069034419.1">
    <property type="nucleotide sequence ID" value="NZ_MDKC01000032.1"/>
</dbReference>
<gene>
    <name evidence="16" type="ORF">BED47_08450</name>
</gene>
<evidence type="ECO:0000256" key="1">
    <source>
        <dbReference type="ARBA" id="ARBA00022485"/>
    </source>
</evidence>
<feature type="coiled-coil region" evidence="14">
    <location>
        <begin position="392"/>
        <end position="419"/>
    </location>
</feature>
<sequence>MENCIKVSVRTLVEYAHTAGSINLTYKSSVSLIEGTKAHQKIQREYGEQDVKERPISGTIKLDQLAFQIEGRCDGLLLKDDQYIIEEIKSTMKDLNEINENSYPVHWAQAKVYGYFICEELQLEKITLRLTYINILTEQKISFDLLFTKDELTNYLYKMLEIYYPFAKWKYDHIELRNQTIKELNFPFPSFRKGQRKLAGAVYQTIQEGNNLFAVAPTGIGKTVSTIFPTVKSIGEDRINRMFYLTSKTMTRTVAEEAFKRMTDQGLCIKCTTITAKDKICFKEETMCQKDYCEFANGYYDRINDAVLDILSSEKALTREKIEEYARKHTVCPFEYSLDLLNSSDAIICDVNYIFDPRVSLKRLFDEHKRSTVLLIDEAHNLVDRSREMYSASLFKSKFLELKNRYKNLKDELYAIINEINKRFIELRKKWKDVVTPVSKEIDGDLLELLHTFNEIVEIKLPEMDEDENKQLLLDTYFESLNFVKIAEFFDENYVCYYELYKSEVHLKLFCLDPSKVVNDVIKRFRSTIYFSATLTPIQYFQDMLGDQSRDYTISIDSPFHKEQLEVTIDPLSTRYQDRERNLERLIDSVYKEITKRKGNYLVFYPSYQYLIQSVDLFKEKYPTIKTIVQENGMTEIEREEFLLQFDSLNEETLVGFAVLGGIFSEGIDLKGDRLNGVVVIGVGLPQICLERNILKEHFNSVGKNGYYYAYVFPGMNKVMQAGGRVIRSESDEGTLLLIDDRYKSSLYQSLLPEEWK</sequence>
<dbReference type="PROSITE" id="PS51193">
    <property type="entry name" value="HELICASE_ATP_BIND_2"/>
    <property type="match status" value="1"/>
</dbReference>
<dbReference type="Pfam" id="PF13307">
    <property type="entry name" value="Helicase_C_2"/>
    <property type="match status" value="1"/>
</dbReference>
<keyword evidence="9" id="KW-0411">Iron-sulfur</keyword>
<evidence type="ECO:0000256" key="9">
    <source>
        <dbReference type="ARBA" id="ARBA00023014"/>
    </source>
</evidence>
<keyword evidence="5" id="KW-0378">Hydrolase</keyword>
<reference evidence="16 17" key="1">
    <citation type="submission" date="2016-07" db="EMBL/GenBank/DDBJ databases">
        <authorList>
            <person name="Townsley L."/>
            <person name="Shank E.A."/>
        </authorList>
    </citation>
    <scope>NUCLEOTIDE SEQUENCE [LARGE SCALE GENOMIC DNA]</scope>
    <source>
        <strain evidence="16 17">CH01</strain>
    </source>
</reference>
<evidence type="ECO:0000256" key="10">
    <source>
        <dbReference type="ARBA" id="ARBA00023125"/>
    </source>
</evidence>
<keyword evidence="6 16" id="KW-0347">Helicase</keyword>
<dbReference type="Gene3D" id="3.40.50.300">
    <property type="entry name" value="P-loop containing nucleotide triphosphate hydrolases"/>
    <property type="match status" value="2"/>
</dbReference>
<keyword evidence="7" id="KW-0067">ATP-binding</keyword>
<feature type="domain" description="Helicase ATP-binding" evidence="15">
    <location>
        <begin position="181"/>
        <end position="431"/>
    </location>
</feature>